<dbReference type="PRINTS" id="PR00420">
    <property type="entry name" value="RNGMNOXGNASE"/>
</dbReference>
<evidence type="ECO:0000256" key="7">
    <source>
        <dbReference type="SAM" id="SignalP"/>
    </source>
</evidence>
<dbReference type="OrthoDB" id="47494at2759"/>
<dbReference type="InterPro" id="IPR036188">
    <property type="entry name" value="FAD/NAD-bd_sf"/>
</dbReference>
<dbReference type="RefSeq" id="XP_045962658.1">
    <property type="nucleotide sequence ID" value="XM_046105841.1"/>
</dbReference>
<comment type="cofactor">
    <cofactor evidence="1">
        <name>FAD</name>
        <dbReference type="ChEBI" id="CHEBI:57692"/>
    </cofactor>
</comment>
<evidence type="ECO:0000256" key="6">
    <source>
        <dbReference type="ARBA" id="ARBA00023033"/>
    </source>
</evidence>
<keyword evidence="3" id="KW-0285">Flavoprotein</keyword>
<evidence type="ECO:0000256" key="1">
    <source>
        <dbReference type="ARBA" id="ARBA00001974"/>
    </source>
</evidence>
<dbReference type="AlphaFoldDB" id="A0A9P8UU62"/>
<evidence type="ECO:0000256" key="4">
    <source>
        <dbReference type="ARBA" id="ARBA00022827"/>
    </source>
</evidence>
<dbReference type="Proteomes" id="UP000758603">
    <property type="component" value="Unassembled WGS sequence"/>
</dbReference>
<dbReference type="GeneID" id="70134732"/>
<organism evidence="9 10">
    <name type="scientific">Truncatella angustata</name>
    <dbReference type="NCBI Taxonomy" id="152316"/>
    <lineage>
        <taxon>Eukaryota</taxon>
        <taxon>Fungi</taxon>
        <taxon>Dikarya</taxon>
        <taxon>Ascomycota</taxon>
        <taxon>Pezizomycotina</taxon>
        <taxon>Sordariomycetes</taxon>
        <taxon>Xylariomycetidae</taxon>
        <taxon>Amphisphaeriales</taxon>
        <taxon>Sporocadaceae</taxon>
        <taxon>Truncatella</taxon>
    </lineage>
</organism>
<sequence>MSTSPKVLILGAGLGGLTLAQALRKKKVDFEIFDREDANTEPSGWAVALHSMLEDLFDSMPDDMPPFSQVNHLNPLKLAPEIAFYTTDSPVKIGRRDDGSGQFVRANRTRLRDWLATKIPIQYNKHAVGVENKGDFVVVNFKDGSSATGDMVIGAEGAHSITRQHLLNGADILKPHETAVITGELRLHGREMAEQLELGHSSYILDIKSEGTTYHLFVGLDKVSPDSKSGDFYYHLMWHDIGADRSDHWAREGTAEQLRDFAMKILKDAPPHFRRVVEMTPPEGISLPAIRFYTLEIDELPTGRITLLGDAAHCMTPFRGEGACHAMKDALNLARVLEKLRADNFNHVQALLREYQIEMLKRGGEAARLSDMQFDQDMDQNSRVVMGKSLELIPKEHISI</sequence>
<dbReference type="Pfam" id="PF01494">
    <property type="entry name" value="FAD_binding_3"/>
    <property type="match status" value="1"/>
</dbReference>
<comment type="caution">
    <text evidence="9">The sequence shown here is derived from an EMBL/GenBank/DDBJ whole genome shotgun (WGS) entry which is preliminary data.</text>
</comment>
<protein>
    <recommendedName>
        <fullName evidence="8">FAD-binding domain-containing protein</fullName>
    </recommendedName>
</protein>
<dbReference type="InterPro" id="IPR002938">
    <property type="entry name" value="FAD-bd"/>
</dbReference>
<dbReference type="PANTHER" id="PTHR47178">
    <property type="entry name" value="MONOOXYGENASE, FAD-BINDING"/>
    <property type="match status" value="1"/>
</dbReference>
<keyword evidence="10" id="KW-1185">Reference proteome</keyword>
<evidence type="ECO:0000256" key="5">
    <source>
        <dbReference type="ARBA" id="ARBA00023002"/>
    </source>
</evidence>
<proteinExistence type="predicted"/>
<keyword evidence="6" id="KW-0503">Monooxygenase</keyword>
<name>A0A9P8UU62_9PEZI</name>
<feature type="domain" description="FAD-binding" evidence="8">
    <location>
        <begin position="121"/>
        <end position="362"/>
    </location>
</feature>
<keyword evidence="4" id="KW-0274">FAD</keyword>
<evidence type="ECO:0000259" key="8">
    <source>
        <dbReference type="Pfam" id="PF01494"/>
    </source>
</evidence>
<evidence type="ECO:0000256" key="2">
    <source>
        <dbReference type="ARBA" id="ARBA00005179"/>
    </source>
</evidence>
<keyword evidence="7" id="KW-0732">Signal</keyword>
<evidence type="ECO:0000256" key="3">
    <source>
        <dbReference type="ARBA" id="ARBA00022630"/>
    </source>
</evidence>
<dbReference type="GO" id="GO:0004497">
    <property type="term" value="F:monooxygenase activity"/>
    <property type="evidence" value="ECO:0007669"/>
    <property type="project" value="UniProtKB-KW"/>
</dbReference>
<feature type="signal peptide" evidence="7">
    <location>
        <begin position="1"/>
        <end position="22"/>
    </location>
</feature>
<comment type="pathway">
    <text evidence="2">Secondary metabolite biosynthesis.</text>
</comment>
<dbReference type="PANTHER" id="PTHR47178:SF6">
    <property type="entry name" value="FAD-BINDING DOMAIN-CONTAINING PROTEIN"/>
    <property type="match status" value="1"/>
</dbReference>
<evidence type="ECO:0000313" key="10">
    <source>
        <dbReference type="Proteomes" id="UP000758603"/>
    </source>
</evidence>
<reference evidence="9" key="1">
    <citation type="journal article" date="2021" name="Nat. Commun.">
        <title>Genetic determinants of endophytism in the Arabidopsis root mycobiome.</title>
        <authorList>
            <person name="Mesny F."/>
            <person name="Miyauchi S."/>
            <person name="Thiergart T."/>
            <person name="Pickel B."/>
            <person name="Atanasova L."/>
            <person name="Karlsson M."/>
            <person name="Huettel B."/>
            <person name="Barry K.W."/>
            <person name="Haridas S."/>
            <person name="Chen C."/>
            <person name="Bauer D."/>
            <person name="Andreopoulos W."/>
            <person name="Pangilinan J."/>
            <person name="LaButti K."/>
            <person name="Riley R."/>
            <person name="Lipzen A."/>
            <person name="Clum A."/>
            <person name="Drula E."/>
            <person name="Henrissat B."/>
            <person name="Kohler A."/>
            <person name="Grigoriev I.V."/>
            <person name="Martin F.M."/>
            <person name="Hacquard S."/>
        </authorList>
    </citation>
    <scope>NUCLEOTIDE SEQUENCE</scope>
    <source>
        <strain evidence="9">MPI-SDFR-AT-0073</strain>
    </source>
</reference>
<evidence type="ECO:0000313" key="9">
    <source>
        <dbReference type="EMBL" id="KAH6658424.1"/>
    </source>
</evidence>
<dbReference type="Pfam" id="PF13450">
    <property type="entry name" value="NAD_binding_8"/>
    <property type="match status" value="1"/>
</dbReference>
<dbReference type="SUPFAM" id="SSF51905">
    <property type="entry name" value="FAD/NAD(P)-binding domain"/>
    <property type="match status" value="1"/>
</dbReference>
<keyword evidence="5" id="KW-0560">Oxidoreductase</keyword>
<accession>A0A9P8UU62</accession>
<dbReference type="GO" id="GO:0071949">
    <property type="term" value="F:FAD binding"/>
    <property type="evidence" value="ECO:0007669"/>
    <property type="project" value="InterPro"/>
</dbReference>
<feature type="chain" id="PRO_5040382391" description="FAD-binding domain-containing protein" evidence="7">
    <location>
        <begin position="23"/>
        <end position="400"/>
    </location>
</feature>
<dbReference type="Gene3D" id="3.50.50.60">
    <property type="entry name" value="FAD/NAD(P)-binding domain"/>
    <property type="match status" value="1"/>
</dbReference>
<dbReference type="EMBL" id="JAGPXC010000002">
    <property type="protein sequence ID" value="KAH6658424.1"/>
    <property type="molecule type" value="Genomic_DNA"/>
</dbReference>
<gene>
    <name evidence="9" type="ORF">BKA67DRAFT_644260</name>
</gene>